<evidence type="ECO:0000256" key="6">
    <source>
        <dbReference type="ARBA" id="ARBA00023136"/>
    </source>
</evidence>
<evidence type="ECO:0000313" key="9">
    <source>
        <dbReference type="Proteomes" id="UP000654345"/>
    </source>
</evidence>
<dbReference type="Proteomes" id="UP000654345">
    <property type="component" value="Unassembled WGS sequence"/>
</dbReference>
<evidence type="ECO:0000256" key="5">
    <source>
        <dbReference type="ARBA" id="ARBA00022989"/>
    </source>
</evidence>
<keyword evidence="9" id="KW-1185">Reference proteome</keyword>
<keyword evidence="6 7" id="KW-0472">Membrane</keyword>
<organism evidence="8 9">
    <name type="scientific">Ktedonobacter robiniae</name>
    <dbReference type="NCBI Taxonomy" id="2778365"/>
    <lineage>
        <taxon>Bacteria</taxon>
        <taxon>Bacillati</taxon>
        <taxon>Chloroflexota</taxon>
        <taxon>Ktedonobacteria</taxon>
        <taxon>Ktedonobacterales</taxon>
        <taxon>Ktedonobacteraceae</taxon>
        <taxon>Ktedonobacter</taxon>
    </lineage>
</organism>
<evidence type="ECO:0000313" key="8">
    <source>
        <dbReference type="EMBL" id="GHO57900.1"/>
    </source>
</evidence>
<dbReference type="RefSeq" id="WP_201374184.1">
    <property type="nucleotide sequence ID" value="NZ_BNJG01000002.1"/>
</dbReference>
<dbReference type="Pfam" id="PF07681">
    <property type="entry name" value="DoxX"/>
    <property type="match status" value="1"/>
</dbReference>
<evidence type="ECO:0000256" key="4">
    <source>
        <dbReference type="ARBA" id="ARBA00022692"/>
    </source>
</evidence>
<dbReference type="EMBL" id="BNJG01000002">
    <property type="protein sequence ID" value="GHO57900.1"/>
    <property type="molecule type" value="Genomic_DNA"/>
</dbReference>
<dbReference type="InterPro" id="IPR032808">
    <property type="entry name" value="DoxX"/>
</dbReference>
<keyword evidence="3" id="KW-1003">Cell membrane</keyword>
<dbReference type="PANTHER" id="PTHR33452">
    <property type="entry name" value="OXIDOREDUCTASE CATD-RELATED"/>
    <property type="match status" value="1"/>
</dbReference>
<sequence>MTVTMNSALLLFRIVIGLTMAGHGAQKLFGWFGGSGPVRLRQGFEKQGYQPAWFWVALAIVGELGGGLSFAFGFLTPLGAAGMFGAMVMAARTHWKNGFFLQKGGYEYPLILATASLTIGLIGPGSYALDTLLSIALPEVPVFGVLAGAALLVDLIGIMLTSRASVQPERPSSAS</sequence>
<feature type="transmembrane region" description="Helical" evidence="7">
    <location>
        <begin position="140"/>
        <end position="160"/>
    </location>
</feature>
<evidence type="ECO:0000256" key="7">
    <source>
        <dbReference type="SAM" id="Phobius"/>
    </source>
</evidence>
<evidence type="ECO:0000256" key="3">
    <source>
        <dbReference type="ARBA" id="ARBA00022475"/>
    </source>
</evidence>
<proteinExistence type="inferred from homology"/>
<comment type="caution">
    <text evidence="8">The sequence shown here is derived from an EMBL/GenBank/DDBJ whole genome shotgun (WGS) entry which is preliminary data.</text>
</comment>
<name>A0ABQ3UYW9_9CHLR</name>
<comment type="subcellular location">
    <subcellularLocation>
        <location evidence="1">Cell membrane</location>
        <topology evidence="1">Multi-pass membrane protein</topology>
    </subcellularLocation>
</comment>
<keyword evidence="5 7" id="KW-1133">Transmembrane helix</keyword>
<evidence type="ECO:0008006" key="10">
    <source>
        <dbReference type="Google" id="ProtNLM"/>
    </source>
</evidence>
<dbReference type="PANTHER" id="PTHR33452:SF1">
    <property type="entry name" value="INNER MEMBRANE PROTEIN YPHA-RELATED"/>
    <property type="match status" value="1"/>
</dbReference>
<reference evidence="8 9" key="1">
    <citation type="journal article" date="2021" name="Int. J. Syst. Evol. Microbiol.">
        <title>Reticulibacter mediterranei gen. nov., sp. nov., within the new family Reticulibacteraceae fam. nov., and Ktedonospora formicarum gen. nov., sp. nov., Ktedonobacter robiniae sp. nov., Dictyobacter formicarum sp. nov. and Dictyobacter arantiisoli sp. nov., belonging to the class Ktedonobacteria.</title>
        <authorList>
            <person name="Yabe S."/>
            <person name="Zheng Y."/>
            <person name="Wang C.M."/>
            <person name="Sakai Y."/>
            <person name="Abe K."/>
            <person name="Yokota A."/>
            <person name="Donadio S."/>
            <person name="Cavaletti L."/>
            <person name="Monciardini P."/>
        </authorList>
    </citation>
    <scope>NUCLEOTIDE SEQUENCE [LARGE SCALE GENOMIC DNA]</scope>
    <source>
        <strain evidence="8 9">SOSP1-30</strain>
    </source>
</reference>
<feature type="transmembrane region" description="Helical" evidence="7">
    <location>
        <begin position="54"/>
        <end position="87"/>
    </location>
</feature>
<feature type="transmembrane region" description="Helical" evidence="7">
    <location>
        <begin position="108"/>
        <end position="128"/>
    </location>
</feature>
<evidence type="ECO:0000256" key="1">
    <source>
        <dbReference type="ARBA" id="ARBA00004651"/>
    </source>
</evidence>
<gene>
    <name evidence="8" type="ORF">KSB_63750</name>
</gene>
<dbReference type="InterPro" id="IPR051907">
    <property type="entry name" value="DoxX-like_oxidoreductase"/>
</dbReference>
<accession>A0ABQ3UYW9</accession>
<keyword evidence="4 7" id="KW-0812">Transmembrane</keyword>
<comment type="similarity">
    <text evidence="2">Belongs to the DoxX family.</text>
</comment>
<protein>
    <recommendedName>
        <fullName evidence="10">DoxX family protein</fullName>
    </recommendedName>
</protein>
<evidence type="ECO:0000256" key="2">
    <source>
        <dbReference type="ARBA" id="ARBA00006679"/>
    </source>
</evidence>